<name>A0A940P1B7_9ENTE</name>
<dbReference type="CDD" id="cd04730">
    <property type="entry name" value="NPD_like"/>
    <property type="match status" value="1"/>
</dbReference>
<dbReference type="AlphaFoldDB" id="A0A940P1B7"/>
<dbReference type="EMBL" id="JAEEGA010000001">
    <property type="protein sequence ID" value="MBP1039652.1"/>
    <property type="molecule type" value="Genomic_DNA"/>
</dbReference>
<evidence type="ECO:0000256" key="5">
    <source>
        <dbReference type="ARBA" id="ARBA00023002"/>
    </source>
</evidence>
<keyword evidence="3" id="KW-0285">Flavoprotein</keyword>
<dbReference type="Pfam" id="PF03060">
    <property type="entry name" value="NMO"/>
    <property type="match status" value="1"/>
</dbReference>
<evidence type="ECO:0000256" key="4">
    <source>
        <dbReference type="ARBA" id="ARBA00022643"/>
    </source>
</evidence>
<reference evidence="6" key="1">
    <citation type="submission" date="2020-12" db="EMBL/GenBank/DDBJ databases">
        <title>Vagococcus allomyrinae sp. nov. and Enterococcus lavae sp. nov., isolated from the larvae of Allomyrina dichotoma.</title>
        <authorList>
            <person name="Lee S.D."/>
        </authorList>
    </citation>
    <scope>NUCLEOTIDE SEQUENCE</scope>
    <source>
        <strain evidence="6">BWB3-3</strain>
    </source>
</reference>
<evidence type="ECO:0000313" key="6">
    <source>
        <dbReference type="EMBL" id="MBP1039652.1"/>
    </source>
</evidence>
<evidence type="ECO:0000256" key="1">
    <source>
        <dbReference type="ARBA" id="ARBA00003535"/>
    </source>
</evidence>
<dbReference type="Gene3D" id="3.20.20.70">
    <property type="entry name" value="Aldolase class I"/>
    <property type="match status" value="1"/>
</dbReference>
<dbReference type="PANTHER" id="PTHR32332:SF20">
    <property type="entry name" value="2-NITROPROPANE DIOXYGENASE-LIKE PROTEIN"/>
    <property type="match status" value="1"/>
</dbReference>
<keyword evidence="4" id="KW-0288">FMN</keyword>
<evidence type="ECO:0000256" key="2">
    <source>
        <dbReference type="ARBA" id="ARBA00013457"/>
    </source>
</evidence>
<keyword evidence="5" id="KW-0560">Oxidoreductase</keyword>
<dbReference type="RefSeq" id="WP_209524548.1">
    <property type="nucleotide sequence ID" value="NZ_JAEEGA010000001.1"/>
</dbReference>
<dbReference type="InterPro" id="IPR013785">
    <property type="entry name" value="Aldolase_TIM"/>
</dbReference>
<accession>A0A940P1B7</accession>
<dbReference type="PANTHER" id="PTHR32332">
    <property type="entry name" value="2-NITROPROPANE DIOXYGENASE"/>
    <property type="match status" value="1"/>
</dbReference>
<keyword evidence="7" id="KW-1185">Reference proteome</keyword>
<gene>
    <name evidence="6" type="ORF">I6N95_01395</name>
</gene>
<proteinExistence type="predicted"/>
<comment type="caution">
    <text evidence="6">The sequence shown here is derived from an EMBL/GenBank/DDBJ whole genome shotgun (WGS) entry which is preliminary data.</text>
</comment>
<organism evidence="6 7">
    <name type="scientific">Vagococcus allomyrinae</name>
    <dbReference type="NCBI Taxonomy" id="2794353"/>
    <lineage>
        <taxon>Bacteria</taxon>
        <taxon>Bacillati</taxon>
        <taxon>Bacillota</taxon>
        <taxon>Bacilli</taxon>
        <taxon>Lactobacillales</taxon>
        <taxon>Enterococcaceae</taxon>
        <taxon>Vagococcus</taxon>
    </lineage>
</organism>
<sequence length="309" mass="32283">MRTINELFGIQYPIFQGAMAEIARYELVSEVSNAGGMGILASGGLSANQLREQITACKERTDKPFAVNLMLMMPNIQELIAVVIEEGVKVVTTGAGTPKPYMTTLKQAGLLVVPVVPSVEIAKKMEGLGVDAIIAEGSEAGGHVGETTTMALVPQVAQAVSLPVIAAGGIADGHGIAAAFALGAQGVQLGTLFLTANECPIPLSVKQAIIAADDTSTTVTGRSRGVPVRSLKNGMIQKYQALERAEASRDELEALTLGSLRKAVVHGDLENGSIMAGQIAGLITEIRPVQVIIAELFKETDQVIKSLTN</sequence>
<dbReference type="SUPFAM" id="SSF51412">
    <property type="entry name" value="Inosine monophosphate dehydrogenase (IMPDH)"/>
    <property type="match status" value="1"/>
</dbReference>
<dbReference type="Proteomes" id="UP000674938">
    <property type="component" value="Unassembled WGS sequence"/>
</dbReference>
<evidence type="ECO:0000256" key="3">
    <source>
        <dbReference type="ARBA" id="ARBA00022630"/>
    </source>
</evidence>
<protein>
    <recommendedName>
        <fullName evidence="2">Probable nitronate monooxygenase</fullName>
    </recommendedName>
</protein>
<evidence type="ECO:0000313" key="7">
    <source>
        <dbReference type="Proteomes" id="UP000674938"/>
    </source>
</evidence>
<dbReference type="InterPro" id="IPR004136">
    <property type="entry name" value="NMO"/>
</dbReference>
<dbReference type="GO" id="GO:0018580">
    <property type="term" value="F:nitronate monooxygenase activity"/>
    <property type="evidence" value="ECO:0007669"/>
    <property type="project" value="InterPro"/>
</dbReference>
<comment type="function">
    <text evidence="1">Nitronate monooxygenase that uses molecular oxygen to catalyze the oxidative denitrification of alkyl nitronates. Acts on propionate 3-nitronate (P3N), the presumed physiological substrate. Probably functions in the detoxification of P3N, a metabolic poison produced by plants and fungi as a defense mechanism.</text>
</comment>